<accession>A0A0F9T739</accession>
<proteinExistence type="predicted"/>
<evidence type="ECO:0000256" key="1">
    <source>
        <dbReference type="SAM" id="MobiDB-lite"/>
    </source>
</evidence>
<dbReference type="EMBL" id="LAZR01000285">
    <property type="protein sequence ID" value="KKN77055.1"/>
    <property type="molecule type" value="Genomic_DNA"/>
</dbReference>
<protein>
    <submittedName>
        <fullName evidence="2">Uncharacterized protein</fullName>
    </submittedName>
</protein>
<feature type="compositionally biased region" description="Basic residues" evidence="1">
    <location>
        <begin position="88"/>
        <end position="113"/>
    </location>
</feature>
<organism evidence="2">
    <name type="scientific">marine sediment metagenome</name>
    <dbReference type="NCBI Taxonomy" id="412755"/>
    <lineage>
        <taxon>unclassified sequences</taxon>
        <taxon>metagenomes</taxon>
        <taxon>ecological metagenomes</taxon>
    </lineage>
</organism>
<reference evidence="2" key="1">
    <citation type="journal article" date="2015" name="Nature">
        <title>Complex archaea that bridge the gap between prokaryotes and eukaryotes.</title>
        <authorList>
            <person name="Spang A."/>
            <person name="Saw J.H."/>
            <person name="Jorgensen S.L."/>
            <person name="Zaremba-Niedzwiedzka K."/>
            <person name="Martijn J."/>
            <person name="Lind A.E."/>
            <person name="van Eijk R."/>
            <person name="Schleper C."/>
            <person name="Guy L."/>
            <person name="Ettema T.J."/>
        </authorList>
    </citation>
    <scope>NUCLEOTIDE SEQUENCE</scope>
</reference>
<gene>
    <name evidence="2" type="ORF">LCGC14_0363940</name>
</gene>
<feature type="region of interest" description="Disordered" evidence="1">
    <location>
        <begin position="60"/>
        <end position="113"/>
    </location>
</feature>
<dbReference type="AlphaFoldDB" id="A0A0F9T739"/>
<evidence type="ECO:0000313" key="2">
    <source>
        <dbReference type="EMBL" id="KKN77055.1"/>
    </source>
</evidence>
<name>A0A0F9T739_9ZZZZ</name>
<sequence>MDKQRIAEAYEAAPVLPWLDGNPDVIRCYNALAAESIHPAREIRHRIDVTEVENAEPYKTAEMFSGHSPVKSFGHRGDGPRTGASRSSGRHHTRAHEKRLRTIRKASQRRNRN</sequence>
<comment type="caution">
    <text evidence="2">The sequence shown here is derived from an EMBL/GenBank/DDBJ whole genome shotgun (WGS) entry which is preliminary data.</text>
</comment>